<evidence type="ECO:0000259" key="3">
    <source>
        <dbReference type="Pfam" id="PF13349"/>
    </source>
</evidence>
<dbReference type="Gene3D" id="2.160.20.120">
    <property type="match status" value="1"/>
</dbReference>
<protein>
    <submittedName>
        <fullName evidence="4">DUF4097 family beta strand repeat protein</fullName>
    </submittedName>
</protein>
<dbReference type="Proteomes" id="UP000432015">
    <property type="component" value="Unassembled WGS sequence"/>
</dbReference>
<dbReference type="Pfam" id="PF13349">
    <property type="entry name" value="DUF4097"/>
    <property type="match status" value="1"/>
</dbReference>
<dbReference type="PROSITE" id="PS51257">
    <property type="entry name" value="PROKAR_LIPOPROTEIN"/>
    <property type="match status" value="1"/>
</dbReference>
<keyword evidence="2" id="KW-0732">Signal</keyword>
<proteinExistence type="predicted"/>
<evidence type="ECO:0000256" key="2">
    <source>
        <dbReference type="SAM" id="SignalP"/>
    </source>
</evidence>
<gene>
    <name evidence="4" type="ORF">GNZ18_15270</name>
</gene>
<accession>A0A7K1L0J7</accession>
<feature type="signal peptide" evidence="2">
    <location>
        <begin position="1"/>
        <end position="22"/>
    </location>
</feature>
<keyword evidence="5" id="KW-1185">Reference proteome</keyword>
<dbReference type="CDD" id="cd00298">
    <property type="entry name" value="ACD_sHsps_p23-like"/>
    <property type="match status" value="1"/>
</dbReference>
<comment type="caution">
    <text evidence="4">The sequence shown here is derived from an EMBL/GenBank/DDBJ whole genome shotgun (WGS) entry which is preliminary data.</text>
</comment>
<dbReference type="InterPro" id="IPR025164">
    <property type="entry name" value="Toastrack_DUF4097"/>
</dbReference>
<evidence type="ECO:0000256" key="1">
    <source>
        <dbReference type="SAM" id="MobiDB-lite"/>
    </source>
</evidence>
<sequence>MRRQLYAIAAVAVAATTLSACGAADMAFASTYEDDAAPKGGFTAVRLDNGAGSVTLRGGAARTSLHRKLKYRGERPEGETHRVENGVLVLNGCGSGCSASYTVDLPAGLAVSGGTSSGRITLTRVGKVDVHTSSGSIHMDGVNGPINVRTSNGRIEGSGLRGDRIEARTSNGSIRLTPVTQQDIRARTSNGSITLTVPAGRYQVTTHTSNGDRKIGVTNDPSAPHRLDLTTSNGDITARPA</sequence>
<feature type="domain" description="DUF4097" evidence="3">
    <location>
        <begin position="115"/>
        <end position="237"/>
    </location>
</feature>
<feature type="region of interest" description="Disordered" evidence="1">
    <location>
        <begin position="218"/>
        <end position="241"/>
    </location>
</feature>
<evidence type="ECO:0000313" key="5">
    <source>
        <dbReference type="Proteomes" id="UP000432015"/>
    </source>
</evidence>
<dbReference type="RefSeq" id="WP_214615659.1">
    <property type="nucleotide sequence ID" value="NZ_WOFH01000005.1"/>
</dbReference>
<reference evidence="4 5" key="1">
    <citation type="submission" date="2019-11" db="EMBL/GenBank/DDBJ databases">
        <authorList>
            <person name="Cao P."/>
        </authorList>
    </citation>
    <scope>NUCLEOTIDE SEQUENCE [LARGE SCALE GENOMIC DNA]</scope>
    <source>
        <strain evidence="4 5">NEAU-AAG5</strain>
    </source>
</reference>
<name>A0A7K1L0J7_9ACTN</name>
<dbReference type="AlphaFoldDB" id="A0A7K1L0J7"/>
<evidence type="ECO:0000313" key="4">
    <source>
        <dbReference type="EMBL" id="MUN37958.1"/>
    </source>
</evidence>
<organism evidence="4 5">
    <name type="scientific">Actinomadura litoris</name>
    <dbReference type="NCBI Taxonomy" id="2678616"/>
    <lineage>
        <taxon>Bacteria</taxon>
        <taxon>Bacillati</taxon>
        <taxon>Actinomycetota</taxon>
        <taxon>Actinomycetes</taxon>
        <taxon>Streptosporangiales</taxon>
        <taxon>Thermomonosporaceae</taxon>
        <taxon>Actinomadura</taxon>
    </lineage>
</organism>
<dbReference type="EMBL" id="WOFH01000005">
    <property type="protein sequence ID" value="MUN37958.1"/>
    <property type="molecule type" value="Genomic_DNA"/>
</dbReference>
<feature type="chain" id="PRO_5038444873" evidence="2">
    <location>
        <begin position="23"/>
        <end position="241"/>
    </location>
</feature>